<protein>
    <submittedName>
        <fullName evidence="1">108_t:CDS:1</fullName>
    </submittedName>
</protein>
<organism evidence="1 2">
    <name type="scientific">Funneliformis caledonium</name>
    <dbReference type="NCBI Taxonomy" id="1117310"/>
    <lineage>
        <taxon>Eukaryota</taxon>
        <taxon>Fungi</taxon>
        <taxon>Fungi incertae sedis</taxon>
        <taxon>Mucoromycota</taxon>
        <taxon>Glomeromycotina</taxon>
        <taxon>Glomeromycetes</taxon>
        <taxon>Glomerales</taxon>
        <taxon>Glomeraceae</taxon>
        <taxon>Funneliformis</taxon>
    </lineage>
</organism>
<sequence>EFYIALGDFIECLTDNHSDSILQSKTNNAFDLLLEFNYSMYFTPTSIPTLPIISTL</sequence>
<dbReference type="AlphaFoldDB" id="A0A9N9IUH4"/>
<feature type="non-terminal residue" evidence="1">
    <location>
        <position position="56"/>
    </location>
</feature>
<name>A0A9N9IUH4_9GLOM</name>
<evidence type="ECO:0000313" key="2">
    <source>
        <dbReference type="Proteomes" id="UP000789570"/>
    </source>
</evidence>
<comment type="caution">
    <text evidence="1">The sequence shown here is derived from an EMBL/GenBank/DDBJ whole genome shotgun (WGS) entry which is preliminary data.</text>
</comment>
<proteinExistence type="predicted"/>
<accession>A0A9N9IUH4</accession>
<dbReference type="Proteomes" id="UP000789570">
    <property type="component" value="Unassembled WGS sequence"/>
</dbReference>
<dbReference type="EMBL" id="CAJVPQ010017021">
    <property type="protein sequence ID" value="CAG8747273.1"/>
    <property type="molecule type" value="Genomic_DNA"/>
</dbReference>
<evidence type="ECO:0000313" key="1">
    <source>
        <dbReference type="EMBL" id="CAG8747273.1"/>
    </source>
</evidence>
<keyword evidence="2" id="KW-1185">Reference proteome</keyword>
<reference evidence="1" key="1">
    <citation type="submission" date="2021-06" db="EMBL/GenBank/DDBJ databases">
        <authorList>
            <person name="Kallberg Y."/>
            <person name="Tangrot J."/>
            <person name="Rosling A."/>
        </authorList>
    </citation>
    <scope>NUCLEOTIDE SEQUENCE</scope>
    <source>
        <strain evidence="1">UK204</strain>
    </source>
</reference>
<gene>
    <name evidence="1" type="ORF">FCALED_LOCUS16052</name>
</gene>